<dbReference type="SUPFAM" id="SSF53448">
    <property type="entry name" value="Nucleotide-diphospho-sugar transferases"/>
    <property type="match status" value="1"/>
</dbReference>
<organism evidence="1 2">
    <name type="scientific">Rhizobium daejeonense</name>
    <dbReference type="NCBI Taxonomy" id="240521"/>
    <lineage>
        <taxon>Bacteria</taxon>
        <taxon>Pseudomonadati</taxon>
        <taxon>Pseudomonadota</taxon>
        <taxon>Alphaproteobacteria</taxon>
        <taxon>Hyphomicrobiales</taxon>
        <taxon>Rhizobiaceae</taxon>
        <taxon>Rhizobium/Agrobacterium group</taxon>
        <taxon>Rhizobium</taxon>
    </lineage>
</organism>
<protein>
    <submittedName>
        <fullName evidence="1">Glycosyltransferase family 2 protein</fullName>
    </submittedName>
</protein>
<keyword evidence="1" id="KW-0808">Transferase</keyword>
<keyword evidence="2" id="KW-1185">Reference proteome</keyword>
<dbReference type="Gene3D" id="3.90.550.10">
    <property type="entry name" value="Spore Coat Polysaccharide Biosynthesis Protein SpsA, Chain A"/>
    <property type="match status" value="1"/>
</dbReference>
<dbReference type="Proteomes" id="UP000477849">
    <property type="component" value="Unassembled WGS sequence"/>
</dbReference>
<dbReference type="GO" id="GO:0016740">
    <property type="term" value="F:transferase activity"/>
    <property type="evidence" value="ECO:0007669"/>
    <property type="project" value="UniProtKB-KW"/>
</dbReference>
<name>A0A6M1S9M0_9HYPH</name>
<accession>A0A6M1S9M0</accession>
<evidence type="ECO:0000313" key="2">
    <source>
        <dbReference type="Proteomes" id="UP000477849"/>
    </source>
</evidence>
<dbReference type="CDD" id="cd00761">
    <property type="entry name" value="Glyco_tranf_GTA_type"/>
    <property type="match status" value="1"/>
</dbReference>
<sequence length="283" mass="31206">MTKNGTVLPITLFSTTDMQSGRDDDIVRMLGSVEAFKQRNPDVDVVLFLLLQRCDAATAERFIANGPAWAQVSAIPDRRSLSAARNMLLTGENARRRLALNGIVAFPDDDCWYPEDTLDTIHDAFSTDPSLDFWFCRYGMEPRSAASFPATQPRLQTVISFASSNTIVLRSALAARIGGFDEQLGVGATLSGGEDTDYAMRAFQGARKSAYIDARCIGHRDPNKALKAKYYPGSLRAIAKNVRTRPSEIHALGRKVLVGSLLAARSQMSWRDYFSALTRAFAR</sequence>
<dbReference type="RefSeq" id="WP_163901714.1">
    <property type="nucleotide sequence ID" value="NZ_CP048427.1"/>
</dbReference>
<dbReference type="EMBL" id="JAAKZH010000009">
    <property type="protein sequence ID" value="NGO66157.1"/>
    <property type="molecule type" value="Genomic_DNA"/>
</dbReference>
<evidence type="ECO:0000313" key="1">
    <source>
        <dbReference type="EMBL" id="NGO66157.1"/>
    </source>
</evidence>
<dbReference type="InterPro" id="IPR029044">
    <property type="entry name" value="Nucleotide-diphossugar_trans"/>
</dbReference>
<proteinExistence type="predicted"/>
<comment type="caution">
    <text evidence="1">The sequence shown here is derived from an EMBL/GenBank/DDBJ whole genome shotgun (WGS) entry which is preliminary data.</text>
</comment>
<gene>
    <name evidence="1" type="ORF">G6N76_21075</name>
</gene>
<dbReference type="AlphaFoldDB" id="A0A6M1S9M0"/>
<reference evidence="1 2" key="1">
    <citation type="submission" date="2020-02" db="EMBL/GenBank/DDBJ databases">
        <title>Genome sequence of the type strain CCBAU10050 of Rhizobium daejeonense.</title>
        <authorList>
            <person name="Gao J."/>
            <person name="Sun J."/>
        </authorList>
    </citation>
    <scope>NUCLEOTIDE SEQUENCE [LARGE SCALE GENOMIC DNA]</scope>
    <source>
        <strain evidence="1 2">CCBAU10050</strain>
    </source>
</reference>